<accession>A0AAD0S8J3</accession>
<sequence>MQRRAAVRVGLALACAGVLGVSVLLSGAARADIRIGVTVSVTGPQASLGLPEKNAVTLLPREIGGERIETIVLDDASDTTRAVTNTRKLMSESNVDLIIGSSTTPNTLAMIDVAAEGRTPVISLASSVRLIEPMDARRRWIFKTPHSDSHMASLIVEHAAAHGVKTLAYIGFANALGEAFLTEVQRFAELRHIRVSATERYVPTDASVTAQVLHLLATRPDAVVIGASGTPAALPARALAERGYAGKIYFNHGVSNNAFVRLCGRDCEGAYVPTGPVMVAAQLPDANPAKKQALDFARRYEAAFGRHTVSLFAAYAGDIGLLLQRAVPVALKRARPGTPGFRAALRDALENVRGLPTATGVVNMSAQDHVGLDQHARVMAQIRHGEWRLADTAR</sequence>
<dbReference type="Gene3D" id="3.40.50.2300">
    <property type="match status" value="2"/>
</dbReference>
<proteinExistence type="inferred from homology"/>
<name>A0AAD0S8J3_RALSL</name>
<dbReference type="PANTHER" id="PTHR30483:SF38">
    <property type="entry name" value="BLR7848 PROTEIN"/>
    <property type="match status" value="1"/>
</dbReference>
<evidence type="ECO:0000313" key="4">
    <source>
        <dbReference type="EMBL" id="AXV82768.1"/>
    </source>
</evidence>
<dbReference type="EMBL" id="CP022759">
    <property type="protein sequence ID" value="AXV82768.1"/>
    <property type="molecule type" value="Genomic_DNA"/>
</dbReference>
<evidence type="ECO:0000256" key="1">
    <source>
        <dbReference type="ARBA" id="ARBA00010062"/>
    </source>
</evidence>
<dbReference type="InterPro" id="IPR051010">
    <property type="entry name" value="BCAA_transport"/>
</dbReference>
<comment type="similarity">
    <text evidence="1">Belongs to the leucine-binding protein family.</text>
</comment>
<dbReference type="PANTHER" id="PTHR30483">
    <property type="entry name" value="LEUCINE-SPECIFIC-BINDING PROTEIN"/>
    <property type="match status" value="1"/>
</dbReference>
<dbReference type="AlphaFoldDB" id="A0AAD0S8J3"/>
<dbReference type="SUPFAM" id="SSF53822">
    <property type="entry name" value="Periplasmic binding protein-like I"/>
    <property type="match status" value="1"/>
</dbReference>
<evidence type="ECO:0000256" key="2">
    <source>
        <dbReference type="ARBA" id="ARBA00022729"/>
    </source>
</evidence>
<reference evidence="4 5" key="1">
    <citation type="submission" date="2017-08" db="EMBL/GenBank/DDBJ databases">
        <title>Genome sequences of Ralstonia solanacearum Species Complex (RSSC) isolated from Potato bacterial wilts in Korea.</title>
        <authorList>
            <person name="Cho H."/>
            <person name="Song E.-S."/>
            <person name="Lee Y.K."/>
            <person name="Lee S."/>
            <person name="Lee S.-W."/>
            <person name="Jo A."/>
            <person name="Kim J.-G."/>
            <person name="Hwang I."/>
        </authorList>
    </citation>
    <scope>NUCLEOTIDE SEQUENCE [LARGE SCALE GENOMIC DNA]</scope>
    <source>
        <strain evidence="4 5">T98</strain>
    </source>
</reference>
<dbReference type="Pfam" id="PF13458">
    <property type="entry name" value="Peripla_BP_6"/>
    <property type="match status" value="1"/>
</dbReference>
<keyword evidence="2" id="KW-0732">Signal</keyword>
<organism evidence="4 5">
    <name type="scientific">Ralstonia solanacearum</name>
    <name type="common">Pseudomonas solanacearum</name>
    <dbReference type="NCBI Taxonomy" id="305"/>
    <lineage>
        <taxon>Bacteria</taxon>
        <taxon>Pseudomonadati</taxon>
        <taxon>Pseudomonadota</taxon>
        <taxon>Betaproteobacteria</taxon>
        <taxon>Burkholderiales</taxon>
        <taxon>Burkholderiaceae</taxon>
        <taxon>Ralstonia</taxon>
        <taxon>Ralstonia solanacearum species complex</taxon>
    </lineage>
</organism>
<protein>
    <submittedName>
        <fullName evidence="4">Branched-chain amino acid ABC transporter substrate-binding protein</fullName>
    </submittedName>
</protein>
<dbReference type="InterPro" id="IPR028082">
    <property type="entry name" value="Peripla_BP_I"/>
</dbReference>
<dbReference type="RefSeq" id="WP_118869918.1">
    <property type="nucleotide sequence ID" value="NZ_CP022759.1"/>
</dbReference>
<gene>
    <name evidence="4" type="ORF">CJO77_15205</name>
</gene>
<dbReference type="InterPro" id="IPR028081">
    <property type="entry name" value="Leu-bd"/>
</dbReference>
<dbReference type="Proteomes" id="UP000261758">
    <property type="component" value="Chromosome"/>
</dbReference>
<evidence type="ECO:0000259" key="3">
    <source>
        <dbReference type="Pfam" id="PF13458"/>
    </source>
</evidence>
<evidence type="ECO:0000313" key="5">
    <source>
        <dbReference type="Proteomes" id="UP000261758"/>
    </source>
</evidence>
<feature type="domain" description="Leucine-binding protein" evidence="3">
    <location>
        <begin position="33"/>
        <end position="378"/>
    </location>
</feature>
<dbReference type="CDD" id="cd06333">
    <property type="entry name" value="PBP1_ABC_RPA1789-like"/>
    <property type="match status" value="1"/>
</dbReference>